<gene>
    <name evidence="6" type="ORF">BDK61_2170</name>
</gene>
<comment type="caution">
    <text evidence="6">The sequence shown here is derived from an EMBL/GenBank/DDBJ whole genome shotgun (WGS) entry which is preliminary data.</text>
</comment>
<proteinExistence type="predicted"/>
<dbReference type="InterPro" id="IPR008972">
    <property type="entry name" value="Cupredoxin"/>
</dbReference>
<dbReference type="RefSeq" id="WP_004960864.1">
    <property type="nucleotide sequence ID" value="NZ_RBWW01000001.1"/>
</dbReference>
<dbReference type="Proteomes" id="UP000268233">
    <property type="component" value="Unassembled WGS sequence"/>
</dbReference>
<evidence type="ECO:0000259" key="5">
    <source>
        <dbReference type="PROSITE" id="PS50857"/>
    </source>
</evidence>
<keyword evidence="3" id="KW-0186">Copper</keyword>
<evidence type="ECO:0000313" key="7">
    <source>
        <dbReference type="Proteomes" id="UP000268233"/>
    </source>
</evidence>
<sequence length="190" mass="20154">MQVHRFEKVWLGAALLLIVGFIATIAYGSVGVGVGMVDDSGGQISAEAVQNGNTGTQFDDPGVVQTGEDKYTVYVVARQFQFVPGSGDNPVQVPAGANVTFRVTSADVVHGFSVVETNINTMVIPGQVSEVSARFNEPGTYGLICHEYCGAAHHTMGGSVEVVPPEEYDMQQENIDQSADDAQAQEEADQ</sequence>
<dbReference type="GO" id="GO:0004129">
    <property type="term" value="F:cytochrome-c oxidase activity"/>
    <property type="evidence" value="ECO:0007669"/>
    <property type="project" value="InterPro"/>
</dbReference>
<dbReference type="EMBL" id="RBWW01000001">
    <property type="protein sequence ID" value="RKS82848.1"/>
    <property type="molecule type" value="Genomic_DNA"/>
</dbReference>
<evidence type="ECO:0000256" key="3">
    <source>
        <dbReference type="ARBA" id="ARBA00023008"/>
    </source>
</evidence>
<dbReference type="InterPro" id="IPR001505">
    <property type="entry name" value="Copper_CuA"/>
</dbReference>
<protein>
    <submittedName>
        <fullName evidence="6">Cytochrome c oxidase subunit 2</fullName>
    </submittedName>
</protein>
<dbReference type="PANTHER" id="PTHR42838">
    <property type="entry name" value="CYTOCHROME C OXIDASE SUBUNIT II"/>
    <property type="match status" value="1"/>
</dbReference>
<dbReference type="SUPFAM" id="SSF49503">
    <property type="entry name" value="Cupredoxins"/>
    <property type="match status" value="1"/>
</dbReference>
<keyword evidence="7" id="KW-1185">Reference proteome</keyword>
<feature type="region of interest" description="Disordered" evidence="4">
    <location>
        <begin position="168"/>
        <end position="190"/>
    </location>
</feature>
<evidence type="ECO:0000256" key="1">
    <source>
        <dbReference type="ARBA" id="ARBA00004196"/>
    </source>
</evidence>
<evidence type="ECO:0000256" key="2">
    <source>
        <dbReference type="ARBA" id="ARBA00022723"/>
    </source>
</evidence>
<dbReference type="GO" id="GO:0016020">
    <property type="term" value="C:membrane"/>
    <property type="evidence" value="ECO:0007669"/>
    <property type="project" value="InterPro"/>
</dbReference>
<dbReference type="PANTHER" id="PTHR42838:SF2">
    <property type="entry name" value="NITROUS-OXIDE REDUCTASE"/>
    <property type="match status" value="1"/>
</dbReference>
<name>A0A495R7I9_9EURY</name>
<organism evidence="6 7">
    <name type="scientific">Haloarcula quadrata</name>
    <dbReference type="NCBI Taxonomy" id="182779"/>
    <lineage>
        <taxon>Archaea</taxon>
        <taxon>Methanobacteriati</taxon>
        <taxon>Methanobacteriota</taxon>
        <taxon>Stenosarchaea group</taxon>
        <taxon>Halobacteria</taxon>
        <taxon>Halobacteriales</taxon>
        <taxon>Haloarculaceae</taxon>
        <taxon>Haloarcula</taxon>
    </lineage>
</organism>
<dbReference type="InterPro" id="IPR034214">
    <property type="entry name" value="Ba3_CcO_II_C"/>
</dbReference>
<evidence type="ECO:0000313" key="6">
    <source>
        <dbReference type="EMBL" id="RKS82848.1"/>
    </source>
</evidence>
<accession>A0A495R7I9</accession>
<dbReference type="InterPro" id="IPR002429">
    <property type="entry name" value="CcO_II-like_C"/>
</dbReference>
<dbReference type="AlphaFoldDB" id="A0A495R7I9"/>
<dbReference type="Gene3D" id="2.60.40.420">
    <property type="entry name" value="Cupredoxins - blue copper proteins"/>
    <property type="match status" value="1"/>
</dbReference>
<dbReference type="GeneID" id="64822224"/>
<keyword evidence="2" id="KW-0479">Metal-binding</keyword>
<dbReference type="InterPro" id="IPR051403">
    <property type="entry name" value="NosZ/Cyto_c_oxidase_sub2"/>
</dbReference>
<feature type="domain" description="Cytochrome oxidase subunit II copper A binding" evidence="5">
    <location>
        <begin position="68"/>
        <end position="174"/>
    </location>
</feature>
<dbReference type="CDD" id="cd13913">
    <property type="entry name" value="ba3_CcO_II_C"/>
    <property type="match status" value="1"/>
</dbReference>
<comment type="subcellular location">
    <subcellularLocation>
        <location evidence="1">Cell envelope</location>
    </subcellularLocation>
</comment>
<dbReference type="Pfam" id="PF00116">
    <property type="entry name" value="COX2"/>
    <property type="match status" value="1"/>
</dbReference>
<dbReference type="GO" id="GO:0005507">
    <property type="term" value="F:copper ion binding"/>
    <property type="evidence" value="ECO:0007669"/>
    <property type="project" value="InterPro"/>
</dbReference>
<dbReference type="PROSITE" id="PS50857">
    <property type="entry name" value="COX2_CUA"/>
    <property type="match status" value="1"/>
</dbReference>
<reference evidence="6 7" key="1">
    <citation type="submission" date="2018-10" db="EMBL/GenBank/DDBJ databases">
        <title>Genomic Encyclopedia of Archaeal and Bacterial Type Strains, Phase II (KMG-II): from individual species to whole genera.</title>
        <authorList>
            <person name="Goeker M."/>
        </authorList>
    </citation>
    <scope>NUCLEOTIDE SEQUENCE [LARGE SCALE GENOMIC DNA]</scope>
    <source>
        <strain evidence="6 7">DSM 11927</strain>
    </source>
</reference>
<dbReference type="PROSITE" id="PS00078">
    <property type="entry name" value="COX2"/>
    <property type="match status" value="1"/>
</dbReference>
<evidence type="ECO:0000256" key="4">
    <source>
        <dbReference type="SAM" id="MobiDB-lite"/>
    </source>
</evidence>